<dbReference type="Pfam" id="PF14398">
    <property type="entry name" value="ATPgrasp_YheCD"/>
    <property type="match status" value="1"/>
</dbReference>
<dbReference type="SUPFAM" id="SSF56059">
    <property type="entry name" value="Glutathione synthetase ATP-binding domain-like"/>
    <property type="match status" value="1"/>
</dbReference>
<keyword evidence="2" id="KW-1185">Reference proteome</keyword>
<dbReference type="AlphaFoldDB" id="A0A8D5UFG0"/>
<dbReference type="Gene3D" id="3.30.470.20">
    <property type="entry name" value="ATP-grasp fold, B domain"/>
    <property type="match status" value="1"/>
</dbReference>
<dbReference type="Proteomes" id="UP000677436">
    <property type="component" value="Chromosome"/>
</dbReference>
<dbReference type="InterPro" id="IPR026838">
    <property type="entry name" value="YheC/D"/>
</dbReference>
<reference evidence="1" key="2">
    <citation type="journal article" date="2021" name="Microbiol. Resour. Announc.">
        <title>Complete Genome Sequence of Polycladomyces abyssicola JIR-001T, Isolated from Hemipelagic Sediment in Deep Seawater.</title>
        <authorList>
            <person name="Tsubouchi T."/>
            <person name="Kaneko Y."/>
        </authorList>
    </citation>
    <scope>NUCLEOTIDE SEQUENCE</scope>
    <source>
        <strain evidence="1">JIR-001</strain>
    </source>
</reference>
<sequence length="249" mass="28453">MGSVISKLNNWAILQKDKRVAFSLPTTLPYSIQNLRTMLNQYSILYLKPDNSCQGKGAMRIDKLPNGHYLLRSRDTKKENSCKNLTALNRSIQHIKMKRPYLIQQGIISQTPSGKMVDIRVHLVRLGHVWQTAGMAARIASIKNVVTNRSSGGKPIYLDELLKSHLSYTATEVKQKVAELTHLATRAVQLISNRYPSYSEFGVDIGIDREGKLWIYEVNIRPSLRMFKQLNYSLFLHLLRLRKQTQTTG</sequence>
<gene>
    <name evidence="1" type="ORF">JIR001_19120</name>
</gene>
<protein>
    <submittedName>
        <fullName evidence="1">Uncharacterized protein</fullName>
    </submittedName>
</protein>
<evidence type="ECO:0000313" key="2">
    <source>
        <dbReference type="Proteomes" id="UP000677436"/>
    </source>
</evidence>
<reference evidence="1" key="1">
    <citation type="journal article" date="2013" name="Int. J. Syst. Evol. Microbiol.">
        <title>Polycladomyces abyssicola gen. nov., sp. nov., a thermophilic filamentous bacterium isolated from hemipelagic sediment.</title>
        <authorList>
            <person name="Tsubouchi T."/>
            <person name="Shimane Y."/>
            <person name="Mori K."/>
            <person name="Usui K."/>
            <person name="Hiraki T."/>
            <person name="Tame A."/>
            <person name="Uematsu K."/>
            <person name="Maruyama T."/>
            <person name="Hatada Y."/>
        </authorList>
    </citation>
    <scope>NUCLEOTIDE SEQUENCE</scope>
    <source>
        <strain evidence="1">JIR-001</strain>
    </source>
</reference>
<dbReference type="EMBL" id="AP024601">
    <property type="protein sequence ID" value="BCU82129.1"/>
    <property type="molecule type" value="Genomic_DNA"/>
</dbReference>
<evidence type="ECO:0000313" key="1">
    <source>
        <dbReference type="EMBL" id="BCU82129.1"/>
    </source>
</evidence>
<accession>A0A8D5UFG0</accession>
<dbReference type="RefSeq" id="WP_212772506.1">
    <property type="nucleotide sequence ID" value="NZ_AP024601.1"/>
</dbReference>
<proteinExistence type="predicted"/>
<dbReference type="KEGG" id="pabs:JIR001_19120"/>
<organism evidence="1 2">
    <name type="scientific">Polycladomyces abyssicola</name>
    <dbReference type="NCBI Taxonomy" id="1125966"/>
    <lineage>
        <taxon>Bacteria</taxon>
        <taxon>Bacillati</taxon>
        <taxon>Bacillota</taxon>
        <taxon>Bacilli</taxon>
        <taxon>Bacillales</taxon>
        <taxon>Thermoactinomycetaceae</taxon>
        <taxon>Polycladomyces</taxon>
    </lineage>
</organism>
<name>A0A8D5UFG0_9BACL</name>